<sequence length="90" mass="9578">MGSQIILQKARAVIVIVVALKVTGKMNVGHLSILSGCIKIPLNGNGIKAAGSSQKYDENVEANLALKDDAFDGLDDITHLEAEDFFGDHN</sequence>
<accession>A0ABQ7VR10</accession>
<reference evidence="1 2" key="1">
    <citation type="journal article" date="2021" name="bioRxiv">
        <title>Chromosome-scale and haplotype-resolved genome assembly of a tetraploid potato cultivar.</title>
        <authorList>
            <person name="Sun H."/>
            <person name="Jiao W.-B."/>
            <person name="Krause K."/>
            <person name="Campoy J.A."/>
            <person name="Goel M."/>
            <person name="Folz-Donahue K."/>
            <person name="Kukat C."/>
            <person name="Huettel B."/>
            <person name="Schneeberger K."/>
        </authorList>
    </citation>
    <scope>NUCLEOTIDE SEQUENCE [LARGE SCALE GENOMIC DNA]</scope>
    <source>
        <strain evidence="1">SolTubOtavaFocal</strain>
        <tissue evidence="1">Leaves</tissue>
    </source>
</reference>
<dbReference type="Proteomes" id="UP000826656">
    <property type="component" value="Unassembled WGS sequence"/>
</dbReference>
<evidence type="ECO:0000313" key="2">
    <source>
        <dbReference type="Proteomes" id="UP000826656"/>
    </source>
</evidence>
<gene>
    <name evidence="1" type="ORF">KY290_014155</name>
</gene>
<keyword evidence="2" id="KW-1185">Reference proteome</keyword>
<evidence type="ECO:0000313" key="1">
    <source>
        <dbReference type="EMBL" id="KAH0770174.1"/>
    </source>
</evidence>
<organism evidence="1 2">
    <name type="scientific">Solanum tuberosum</name>
    <name type="common">Potato</name>
    <dbReference type="NCBI Taxonomy" id="4113"/>
    <lineage>
        <taxon>Eukaryota</taxon>
        <taxon>Viridiplantae</taxon>
        <taxon>Streptophyta</taxon>
        <taxon>Embryophyta</taxon>
        <taxon>Tracheophyta</taxon>
        <taxon>Spermatophyta</taxon>
        <taxon>Magnoliopsida</taxon>
        <taxon>eudicotyledons</taxon>
        <taxon>Gunneridae</taxon>
        <taxon>Pentapetalae</taxon>
        <taxon>asterids</taxon>
        <taxon>lamiids</taxon>
        <taxon>Solanales</taxon>
        <taxon>Solanaceae</taxon>
        <taxon>Solanoideae</taxon>
        <taxon>Solaneae</taxon>
        <taxon>Solanum</taxon>
    </lineage>
</organism>
<dbReference type="EMBL" id="JAIVGD010000011">
    <property type="protein sequence ID" value="KAH0770174.1"/>
    <property type="molecule type" value="Genomic_DNA"/>
</dbReference>
<proteinExistence type="predicted"/>
<name>A0ABQ7VR10_SOLTU</name>
<protein>
    <submittedName>
        <fullName evidence="1">Uncharacterized protein</fullName>
    </submittedName>
</protein>
<comment type="caution">
    <text evidence="1">The sequence shown here is derived from an EMBL/GenBank/DDBJ whole genome shotgun (WGS) entry which is preliminary data.</text>
</comment>